<evidence type="ECO:0000256" key="1">
    <source>
        <dbReference type="ARBA" id="ARBA00004496"/>
    </source>
</evidence>
<reference evidence="5 6" key="1">
    <citation type="submission" date="2019-01" db="EMBL/GenBank/DDBJ databases">
        <title>Draft Genome and Complete Hox-Cluster Characterization of the Sterlet Sturgeon (Acipenser ruthenus).</title>
        <authorList>
            <person name="Wei Q."/>
        </authorList>
    </citation>
    <scope>NUCLEOTIDE SEQUENCE [LARGE SCALE GENOMIC DNA]</scope>
    <source>
        <strain evidence="5">WHYD16114868_AA</strain>
        <tissue evidence="5">Blood</tissue>
    </source>
</reference>
<proteinExistence type="predicted"/>
<protein>
    <submittedName>
        <fullName evidence="5">Protein Hook-like 2</fullName>
    </submittedName>
</protein>
<keyword evidence="6" id="KW-1185">Reference proteome</keyword>
<dbReference type="GO" id="GO:0008017">
    <property type="term" value="F:microtubule binding"/>
    <property type="evidence" value="ECO:0007669"/>
    <property type="project" value="TreeGrafter"/>
</dbReference>
<dbReference type="EMBL" id="SCEB01008191">
    <property type="protein sequence ID" value="RXM91606.1"/>
    <property type="molecule type" value="Genomic_DNA"/>
</dbReference>
<accession>A0A444UTX2</accession>
<evidence type="ECO:0000313" key="5">
    <source>
        <dbReference type="EMBL" id="RXM91606.1"/>
    </source>
</evidence>
<feature type="domain" description="HOOK N-terminal" evidence="4">
    <location>
        <begin position="84"/>
        <end position="118"/>
    </location>
</feature>
<evidence type="ECO:0000256" key="3">
    <source>
        <dbReference type="ARBA" id="ARBA00023054"/>
    </source>
</evidence>
<dbReference type="GO" id="GO:0005813">
    <property type="term" value="C:centrosome"/>
    <property type="evidence" value="ECO:0007669"/>
    <property type="project" value="TreeGrafter"/>
</dbReference>
<dbReference type="GO" id="GO:0030705">
    <property type="term" value="P:cytoskeleton-dependent intracellular transport"/>
    <property type="evidence" value="ECO:0007669"/>
    <property type="project" value="InterPro"/>
</dbReference>
<keyword evidence="3" id="KW-0175">Coiled coil</keyword>
<keyword evidence="2" id="KW-0963">Cytoplasm</keyword>
<dbReference type="InterPro" id="IPR043936">
    <property type="entry name" value="HOOK_N"/>
</dbReference>
<dbReference type="GO" id="GO:0051959">
    <property type="term" value="F:dynein light intermediate chain binding"/>
    <property type="evidence" value="ECO:0007669"/>
    <property type="project" value="TreeGrafter"/>
</dbReference>
<dbReference type="InterPro" id="IPR036872">
    <property type="entry name" value="CH_dom_sf"/>
</dbReference>
<name>A0A444UTX2_ACIRT</name>
<organism evidence="5 6">
    <name type="scientific">Acipenser ruthenus</name>
    <name type="common">Sterlet sturgeon</name>
    <dbReference type="NCBI Taxonomy" id="7906"/>
    <lineage>
        <taxon>Eukaryota</taxon>
        <taxon>Metazoa</taxon>
        <taxon>Chordata</taxon>
        <taxon>Craniata</taxon>
        <taxon>Vertebrata</taxon>
        <taxon>Euteleostomi</taxon>
        <taxon>Actinopterygii</taxon>
        <taxon>Chondrostei</taxon>
        <taxon>Acipenseriformes</taxon>
        <taxon>Acipenseridae</taxon>
        <taxon>Acipenser</taxon>
    </lineage>
</organism>
<evidence type="ECO:0000259" key="4">
    <source>
        <dbReference type="Pfam" id="PF19047"/>
    </source>
</evidence>
<gene>
    <name evidence="5" type="ORF">EOD39_21006</name>
</gene>
<comment type="caution">
    <text evidence="5">The sequence shown here is derived from an EMBL/GenBank/DDBJ whole genome shotgun (WGS) entry which is preliminary data.</text>
</comment>
<dbReference type="PANTHER" id="PTHR18947">
    <property type="entry name" value="HOOK PROTEINS"/>
    <property type="match status" value="1"/>
</dbReference>
<dbReference type="PANTHER" id="PTHR18947:SF37">
    <property type="entry name" value="PROTEIN HOOK HOMOLOG 2"/>
    <property type="match status" value="1"/>
</dbReference>
<dbReference type="GO" id="GO:0005737">
    <property type="term" value="C:cytoplasm"/>
    <property type="evidence" value="ECO:0007669"/>
    <property type="project" value="UniProtKB-SubCell"/>
</dbReference>
<evidence type="ECO:0000256" key="2">
    <source>
        <dbReference type="ARBA" id="ARBA00022490"/>
    </source>
</evidence>
<dbReference type="Gene3D" id="1.10.418.10">
    <property type="entry name" value="Calponin-like domain"/>
    <property type="match status" value="1"/>
</dbReference>
<dbReference type="SUPFAM" id="SSF116907">
    <property type="entry name" value="Hook domain"/>
    <property type="match status" value="1"/>
</dbReference>
<sequence>MNFVRVEVRWQPLLAVGEEAHIQQIITLEESVQHVVMTAIQELMTKDSADPGTPETYGDFDNQAQKYYFLSEAVHEKEDLTLRCRELEQQLQTFQVPSCSSKQELTSGVAVAHVLHRM</sequence>
<dbReference type="GO" id="GO:0031122">
    <property type="term" value="P:cytoplasmic microtubule organization"/>
    <property type="evidence" value="ECO:0007669"/>
    <property type="project" value="TreeGrafter"/>
</dbReference>
<dbReference type="AlphaFoldDB" id="A0A444UTX2"/>
<comment type="subcellular location">
    <subcellularLocation>
        <location evidence="1">Cytoplasm</location>
    </subcellularLocation>
</comment>
<evidence type="ECO:0000313" key="6">
    <source>
        <dbReference type="Proteomes" id="UP000289886"/>
    </source>
</evidence>
<dbReference type="Proteomes" id="UP000289886">
    <property type="component" value="Unassembled WGS sequence"/>
</dbReference>
<dbReference type="Pfam" id="PF19047">
    <property type="entry name" value="HOOK_N"/>
    <property type="match status" value="1"/>
</dbReference>